<dbReference type="Pfam" id="PF00244">
    <property type="entry name" value="14-3-3"/>
    <property type="match status" value="1"/>
</dbReference>
<dbReference type="SMART" id="SM00101">
    <property type="entry name" value="14_3_3"/>
    <property type="match status" value="1"/>
</dbReference>
<evidence type="ECO:0000256" key="2">
    <source>
        <dbReference type="SAM" id="MobiDB-lite"/>
    </source>
</evidence>
<proteinExistence type="inferred from homology"/>
<evidence type="ECO:0000256" key="1">
    <source>
        <dbReference type="ARBA" id="ARBA00006141"/>
    </source>
</evidence>
<dbReference type="SUPFAM" id="SSF48445">
    <property type="entry name" value="14-3-3 protein"/>
    <property type="match status" value="1"/>
</dbReference>
<evidence type="ECO:0000259" key="3">
    <source>
        <dbReference type="SMART" id="SM00101"/>
    </source>
</evidence>
<dbReference type="InterPro" id="IPR036815">
    <property type="entry name" value="14-3-3_dom_sf"/>
</dbReference>
<name>F0VLI4_NEOCL</name>
<dbReference type="InterPro" id="IPR000308">
    <property type="entry name" value="14-3-3"/>
</dbReference>
<evidence type="ECO:0000313" key="5">
    <source>
        <dbReference type="EMBL" id="CEL68811.1"/>
    </source>
</evidence>
<reference evidence="4" key="2">
    <citation type="submission" date="2011-03" db="EMBL/GenBank/DDBJ databases">
        <title>Comparative genomics and transcriptomics of Neospora caninum and Toxoplasma gondii.</title>
        <authorList>
            <person name="Reid A.J."/>
            <person name="Sohal A."/>
            <person name="Harris D."/>
            <person name="Quail M."/>
            <person name="Sanders M."/>
            <person name="Berriman M."/>
            <person name="Wastling J.M."/>
            <person name="Pain A."/>
        </authorList>
    </citation>
    <scope>NUCLEOTIDE SEQUENCE</scope>
    <source>
        <strain evidence="4">Liverpool</strain>
    </source>
</reference>
<dbReference type="VEuPathDB" id="ToxoDB:NCLIV_045450"/>
<dbReference type="AlphaFoldDB" id="F0VLI4"/>
<dbReference type="RefSeq" id="XP_003884143.1">
    <property type="nucleotide sequence ID" value="XM_003884094.1"/>
</dbReference>
<dbReference type="EMBL" id="LN714485">
    <property type="protein sequence ID" value="CEL68811.1"/>
    <property type="molecule type" value="Genomic_DNA"/>
</dbReference>
<reference evidence="4" key="1">
    <citation type="submission" date="2011-02" db="EMBL/GenBank/DDBJ databases">
        <authorList>
            <person name="Aslett M."/>
        </authorList>
    </citation>
    <scope>NUCLEOTIDE SEQUENCE</scope>
    <source>
        <strain evidence="4">Liverpool</strain>
    </source>
</reference>
<evidence type="ECO:0000313" key="4">
    <source>
        <dbReference type="EMBL" id="CBZ54112.1"/>
    </source>
</evidence>
<feature type="region of interest" description="Disordered" evidence="2">
    <location>
        <begin position="1"/>
        <end position="45"/>
    </location>
</feature>
<keyword evidence="6" id="KW-1185">Reference proteome</keyword>
<dbReference type="EMBL" id="FR823391">
    <property type="protein sequence ID" value="CBZ54112.1"/>
    <property type="molecule type" value="Genomic_DNA"/>
</dbReference>
<evidence type="ECO:0000313" key="6">
    <source>
        <dbReference type="Proteomes" id="UP000007494"/>
    </source>
</evidence>
<organism evidence="4 6">
    <name type="scientific">Neospora caninum (strain Liverpool)</name>
    <dbReference type="NCBI Taxonomy" id="572307"/>
    <lineage>
        <taxon>Eukaryota</taxon>
        <taxon>Sar</taxon>
        <taxon>Alveolata</taxon>
        <taxon>Apicomplexa</taxon>
        <taxon>Conoidasida</taxon>
        <taxon>Coccidia</taxon>
        <taxon>Eucoccidiorida</taxon>
        <taxon>Eimeriorina</taxon>
        <taxon>Sarcocystidae</taxon>
        <taxon>Neospora</taxon>
    </lineage>
</organism>
<dbReference type="InterPro" id="IPR023410">
    <property type="entry name" value="14-3-3_domain"/>
</dbReference>
<dbReference type="PANTHER" id="PTHR18860">
    <property type="entry name" value="14-3-3 PROTEIN"/>
    <property type="match status" value="1"/>
</dbReference>
<dbReference type="PRINTS" id="PR00305">
    <property type="entry name" value="1433ZETA"/>
</dbReference>
<dbReference type="Proteomes" id="UP000007494">
    <property type="component" value="Chromosome X"/>
</dbReference>
<accession>F0VLI4</accession>
<feature type="domain" description="14-3-3" evidence="3">
    <location>
        <begin position="174"/>
        <end position="424"/>
    </location>
</feature>
<dbReference type="OrthoDB" id="329136at2759"/>
<comment type="similarity">
    <text evidence="1">Belongs to the 14-3-3 family.</text>
</comment>
<dbReference type="OMA" id="MKSIWRW"/>
<dbReference type="GeneID" id="13441993"/>
<dbReference type="eggNOG" id="KOG0841">
    <property type="taxonomic scope" value="Eukaryota"/>
</dbReference>
<reference evidence="5" key="4">
    <citation type="journal article" date="2015" name="PLoS ONE">
        <title>Comprehensive Evaluation of Toxoplasma gondii VEG and Neospora caninum LIV Genomes with Tachyzoite Stage Transcriptome and Proteome Defines Novel Transcript Features.</title>
        <authorList>
            <person name="Ramaprasad A."/>
            <person name="Mourier T."/>
            <person name="Naeem R."/>
            <person name="Malas T.B."/>
            <person name="Moussa E."/>
            <person name="Panigrahi A."/>
            <person name="Vermont S.J."/>
            <person name="Otto T.D."/>
            <person name="Wastling J."/>
            <person name="Pain A."/>
        </authorList>
    </citation>
    <scope>NUCLEOTIDE SEQUENCE</scope>
    <source>
        <strain evidence="5">Liverpool</strain>
    </source>
</reference>
<dbReference type="InParanoid" id="F0VLI4"/>
<sequence>MLPFAGSPSHLGLGTTRAQDRSAAQAGLFRPPSSPPSPAMAPTTPKEPTLLAKLKMHQIAMRMVKVAEMQRRRHRKSIEDHEAAVHLDEEHIAAATGVRLDNVLAFRKLVNATMNATVASASLREKDSVLGKTTLAMSIFNIPSEIQRRVTDKDRWRRLFPAARGERPGGVLTALFLAIMAEACGRYDEADVYILQLLVCKAARLEELTPEERTCVQRAFHRRIQQSKNSWKHVMALEKALDIRRDASNSKRSYKIAELAACKDRLRDDIVRHCYGIIWATTHLIMPTPGSPATQMFSHKCIATAFRQVTQFTDSVPQYQCLQLAEANYKRAVHFAKTDETMGPCDKLRIETLISWANFLFYNLEKKDEALASARETLQESMTKLDSVPQAQFADVVEALQLLMKSIWRWSQESRKDAVYDWWSSP</sequence>
<dbReference type="Gene3D" id="1.20.190.20">
    <property type="entry name" value="14-3-3 domain"/>
    <property type="match status" value="1"/>
</dbReference>
<gene>
    <name evidence="5" type="ORF">BN1204_045450</name>
    <name evidence="4" type="ORF">NCLIV_045450</name>
</gene>
<protein>
    <submittedName>
        <fullName evidence="4">14-3-3-like protein, related</fullName>
    </submittedName>
</protein>
<reference evidence="6" key="3">
    <citation type="journal article" date="2012" name="PLoS Pathog.">
        <title>Comparative genomics of the apicomplexan parasites Toxoplasma gondii and Neospora caninum: Coccidia differing in host range and transmission strategy.</title>
        <authorList>
            <person name="Reid A.J."/>
            <person name="Vermont S.J."/>
            <person name="Cotton J.A."/>
            <person name="Harris D."/>
            <person name="Hill-Cawthorne G.A."/>
            <person name="Konen-Waisman S."/>
            <person name="Latham S.M."/>
            <person name="Mourier T."/>
            <person name="Norton R."/>
            <person name="Quail M.A."/>
            <person name="Sanders M."/>
            <person name="Shanmugam D."/>
            <person name="Sohal A."/>
            <person name="Wasmuth J.D."/>
            <person name="Brunk B."/>
            <person name="Grigg M.E."/>
            <person name="Howard J.C."/>
            <person name="Parkinson J."/>
            <person name="Roos D.S."/>
            <person name="Trees A.J."/>
            <person name="Berriman M."/>
            <person name="Pain A."/>
            <person name="Wastling J.M."/>
        </authorList>
    </citation>
    <scope>NUCLEOTIDE SEQUENCE [LARGE SCALE GENOMIC DNA]</scope>
    <source>
        <strain evidence="6">Liverpool</strain>
    </source>
</reference>